<evidence type="ECO:0000259" key="6">
    <source>
        <dbReference type="Pfam" id="PF21365"/>
    </source>
</evidence>
<dbReference type="Pfam" id="PF21365">
    <property type="entry name" value="Glyco_hydro_31_3rd"/>
    <property type="match status" value="1"/>
</dbReference>
<evidence type="ECO:0000256" key="2">
    <source>
        <dbReference type="RuleBase" id="RU361185"/>
    </source>
</evidence>
<dbReference type="SUPFAM" id="SSF51011">
    <property type="entry name" value="Glycosyl hydrolase domain"/>
    <property type="match status" value="1"/>
</dbReference>
<reference evidence="7" key="2">
    <citation type="journal article" date="2021" name="PeerJ">
        <title>Extensive microbial diversity within the chicken gut microbiome revealed by metagenomics and culture.</title>
        <authorList>
            <person name="Gilroy R."/>
            <person name="Ravi A."/>
            <person name="Getino M."/>
            <person name="Pursley I."/>
            <person name="Horton D.L."/>
            <person name="Alikhan N.F."/>
            <person name="Baker D."/>
            <person name="Gharbi K."/>
            <person name="Hall N."/>
            <person name="Watson M."/>
            <person name="Adriaenssens E.M."/>
            <person name="Foster-Nyarko E."/>
            <person name="Jarju S."/>
            <person name="Secka A."/>
            <person name="Antonio M."/>
            <person name="Oren A."/>
            <person name="Chaudhuri R.R."/>
            <person name="La Ragione R."/>
            <person name="Hildebrand F."/>
            <person name="Pallen M.J."/>
        </authorList>
    </citation>
    <scope>NUCLEOTIDE SEQUENCE</scope>
    <source>
        <strain evidence="7">6086</strain>
    </source>
</reference>
<comment type="caution">
    <text evidence="7">The sequence shown here is derived from an EMBL/GenBank/DDBJ whole genome shotgun (WGS) entry which is preliminary data.</text>
</comment>
<dbReference type="InterPro" id="IPR051816">
    <property type="entry name" value="Glycosyl_Hydrolase_31"/>
</dbReference>
<dbReference type="InterPro" id="IPR013780">
    <property type="entry name" value="Glyco_hydro_b"/>
</dbReference>
<dbReference type="Pfam" id="PF01055">
    <property type="entry name" value="Glyco_hydro_31_2nd"/>
    <property type="match status" value="1"/>
</dbReference>
<proteinExistence type="inferred from homology"/>
<gene>
    <name evidence="7" type="ORF">IAD03_00830</name>
</gene>
<dbReference type="AlphaFoldDB" id="A0A9D1FQ39"/>
<keyword evidence="2" id="KW-0326">Glycosidase</keyword>
<sequence length="785" mass="90180">MIQPVPHPSRAVSRCERTDSTVTFFSEYGALRLEPVSPEIVRVRFTREDTFSQEAKPGVLPFSPFCSWKLNETKDAYTLLTDRLALTIDKTSLFICYRTRDGKLLLRENPRDSRTLEAYDSYLPNPEEPARMERVRTPDGEKVIPHDVPRVYDRRLYRCRLNLLWQEGEALYGLGQHEEGLLNLRGHTVYLHQANLKIAVPLLVSSLGYGILTDTHSPAIFRDDAFSSSIFTEADVEMDHYFLYGGNLDGVIHSCRTLTGKAAMLPRWAFGFVQSQERYETAAEILDTAREYRRRGVGLDCIVLDWCSWKDGMWGQKTLDPARFPDPASFLAELHREQVRFMVSIWPNMDEKTDDYRAFAERGLLLPFSNLYDATRTEGRALYWEQVRENLYRYGVDAWWCDSSEPFTPEWTHQEKPDPAQMYQEYVENAGRQMLLRLANAYALFHAQGIYEGQRAESEEKRVVNLTRSAALGQQRYGAILWSGDTSASWQTLRRQIAAGLNFCASGLPYWTVDIGGFFVKRGDTWFWNGEYEDGCRDEGYRELYTRWYQFAAFLPMFRAHGTDTRREIWHYGDEGGAYYEAMKAANRLRYRLMPYLYSEAGHVWKDDKTLLRLLAFDFADDPNALDIADQFLFGQSLLVCPVTQPAVLSRSVYLPKGCDWYDLHTNRQYCGGQTIDAQTSLESIPVFVRAGSIVPVGRASQYAGEDTGTRPVLCVYPGCDAHFSFYEDDGDGYGYEHGEYIMTEMHWDDAAQRFSAVCGGEDCSALYEVRVMCESEEGLPDLRL</sequence>
<dbReference type="InterPro" id="IPR033403">
    <property type="entry name" value="DUF5110"/>
</dbReference>
<feature type="domain" description="Glycoside hydrolase family 31 TIM barrel" evidence="3">
    <location>
        <begin position="263"/>
        <end position="599"/>
    </location>
</feature>
<dbReference type="Gene3D" id="2.60.40.1180">
    <property type="entry name" value="Golgi alpha-mannosidase II"/>
    <property type="match status" value="2"/>
</dbReference>
<reference evidence="7" key="1">
    <citation type="submission" date="2020-10" db="EMBL/GenBank/DDBJ databases">
        <authorList>
            <person name="Gilroy R."/>
        </authorList>
    </citation>
    <scope>NUCLEOTIDE SEQUENCE</scope>
    <source>
        <strain evidence="7">6086</strain>
    </source>
</reference>
<evidence type="ECO:0000259" key="5">
    <source>
        <dbReference type="Pfam" id="PF17137"/>
    </source>
</evidence>
<evidence type="ECO:0000259" key="4">
    <source>
        <dbReference type="Pfam" id="PF13802"/>
    </source>
</evidence>
<dbReference type="EMBL" id="DVJM01000015">
    <property type="protein sequence ID" value="HIS77891.1"/>
    <property type="molecule type" value="Genomic_DNA"/>
</dbReference>
<dbReference type="PANTHER" id="PTHR43863">
    <property type="entry name" value="HYDROLASE, PUTATIVE (AFU_ORTHOLOGUE AFUA_1G03140)-RELATED"/>
    <property type="match status" value="1"/>
</dbReference>
<dbReference type="InterPro" id="IPR048395">
    <property type="entry name" value="Glyco_hydro_31_C"/>
</dbReference>
<dbReference type="Pfam" id="PF13802">
    <property type="entry name" value="Gal_mutarotas_2"/>
    <property type="match status" value="1"/>
</dbReference>
<keyword evidence="2" id="KW-0378">Hydrolase</keyword>
<dbReference type="GO" id="GO:0030246">
    <property type="term" value="F:carbohydrate binding"/>
    <property type="evidence" value="ECO:0007669"/>
    <property type="project" value="InterPro"/>
</dbReference>
<feature type="domain" description="Glycosyl hydrolase family 31 C-terminal" evidence="6">
    <location>
        <begin position="609"/>
        <end position="695"/>
    </location>
</feature>
<dbReference type="GO" id="GO:0005975">
    <property type="term" value="P:carbohydrate metabolic process"/>
    <property type="evidence" value="ECO:0007669"/>
    <property type="project" value="InterPro"/>
</dbReference>
<dbReference type="Gene3D" id="2.60.40.1760">
    <property type="entry name" value="glycosyl hydrolase (family 31)"/>
    <property type="match status" value="1"/>
</dbReference>
<name>A0A9D1FQ39_9FIRM</name>
<dbReference type="Pfam" id="PF17137">
    <property type="entry name" value="DUF5110"/>
    <property type="match status" value="1"/>
</dbReference>
<dbReference type="InterPro" id="IPR017853">
    <property type="entry name" value="GH"/>
</dbReference>
<evidence type="ECO:0000259" key="3">
    <source>
        <dbReference type="Pfam" id="PF01055"/>
    </source>
</evidence>
<dbReference type="SUPFAM" id="SSF51445">
    <property type="entry name" value="(Trans)glycosidases"/>
    <property type="match status" value="1"/>
</dbReference>
<comment type="similarity">
    <text evidence="1 2">Belongs to the glycosyl hydrolase 31 family.</text>
</comment>
<dbReference type="InterPro" id="IPR011013">
    <property type="entry name" value="Gal_mutarotase_sf_dom"/>
</dbReference>
<dbReference type="InterPro" id="IPR025887">
    <property type="entry name" value="Glyco_hydro_31_N_dom"/>
</dbReference>
<accession>A0A9D1FQ39</accession>
<evidence type="ECO:0000313" key="8">
    <source>
        <dbReference type="Proteomes" id="UP000824141"/>
    </source>
</evidence>
<evidence type="ECO:0000256" key="1">
    <source>
        <dbReference type="ARBA" id="ARBA00007806"/>
    </source>
</evidence>
<dbReference type="GO" id="GO:0004553">
    <property type="term" value="F:hydrolase activity, hydrolyzing O-glycosyl compounds"/>
    <property type="evidence" value="ECO:0007669"/>
    <property type="project" value="InterPro"/>
</dbReference>
<organism evidence="7 8">
    <name type="scientific">Candidatus Caccousia stercoris</name>
    <dbReference type="NCBI Taxonomy" id="2840723"/>
    <lineage>
        <taxon>Bacteria</taxon>
        <taxon>Bacillati</taxon>
        <taxon>Bacillota</taxon>
        <taxon>Clostridia</taxon>
        <taxon>Eubacteriales</taxon>
        <taxon>Oscillospiraceae</taxon>
        <taxon>Oscillospiraceae incertae sedis</taxon>
        <taxon>Candidatus Caccousia</taxon>
    </lineage>
</organism>
<feature type="domain" description="DUF5110" evidence="5">
    <location>
        <begin position="715"/>
        <end position="753"/>
    </location>
</feature>
<dbReference type="CDD" id="cd06591">
    <property type="entry name" value="GH31_xylosidase_XylS"/>
    <property type="match status" value="1"/>
</dbReference>
<evidence type="ECO:0000313" key="7">
    <source>
        <dbReference type="EMBL" id="HIS77891.1"/>
    </source>
</evidence>
<dbReference type="CDD" id="cd14752">
    <property type="entry name" value="GH31_N"/>
    <property type="match status" value="1"/>
</dbReference>
<dbReference type="Proteomes" id="UP000824141">
    <property type="component" value="Unassembled WGS sequence"/>
</dbReference>
<dbReference type="Gene3D" id="3.20.20.80">
    <property type="entry name" value="Glycosidases"/>
    <property type="match status" value="1"/>
</dbReference>
<feature type="domain" description="Glycoside hydrolase family 31 N-terminal" evidence="4">
    <location>
        <begin position="31"/>
        <end position="218"/>
    </location>
</feature>
<dbReference type="SUPFAM" id="SSF74650">
    <property type="entry name" value="Galactose mutarotase-like"/>
    <property type="match status" value="1"/>
</dbReference>
<dbReference type="InterPro" id="IPR000322">
    <property type="entry name" value="Glyco_hydro_31_TIM"/>
</dbReference>
<dbReference type="PANTHER" id="PTHR43863:SF2">
    <property type="entry name" value="MALTASE-GLUCOAMYLASE"/>
    <property type="match status" value="1"/>
</dbReference>
<protein>
    <submittedName>
        <fullName evidence="7">DUF4968 domain-containing protein</fullName>
    </submittedName>
</protein>